<evidence type="ECO:0000313" key="2">
    <source>
        <dbReference type="Proteomes" id="UP001196413"/>
    </source>
</evidence>
<organism evidence="1 2">
    <name type="scientific">Parelaphostrongylus tenuis</name>
    <name type="common">Meningeal worm</name>
    <dbReference type="NCBI Taxonomy" id="148309"/>
    <lineage>
        <taxon>Eukaryota</taxon>
        <taxon>Metazoa</taxon>
        <taxon>Ecdysozoa</taxon>
        <taxon>Nematoda</taxon>
        <taxon>Chromadorea</taxon>
        <taxon>Rhabditida</taxon>
        <taxon>Rhabditina</taxon>
        <taxon>Rhabditomorpha</taxon>
        <taxon>Strongyloidea</taxon>
        <taxon>Metastrongylidae</taxon>
        <taxon>Parelaphostrongylus</taxon>
    </lineage>
</organism>
<dbReference type="Proteomes" id="UP001196413">
    <property type="component" value="Unassembled WGS sequence"/>
</dbReference>
<name>A0AAD5MPI3_PARTN</name>
<dbReference type="EMBL" id="JAHQIW010001633">
    <property type="protein sequence ID" value="KAJ1353196.1"/>
    <property type="molecule type" value="Genomic_DNA"/>
</dbReference>
<dbReference type="AlphaFoldDB" id="A0AAD5MPI3"/>
<sequence length="54" mass="6015">MVSQVSLKTRPLPDLAHSLIQQYDTPRHLADVFASTACSVLLLVCSVFHKYRSA</sequence>
<keyword evidence="2" id="KW-1185">Reference proteome</keyword>
<accession>A0AAD5MPI3</accession>
<protein>
    <submittedName>
        <fullName evidence="1">Uncharacterized protein</fullName>
    </submittedName>
</protein>
<gene>
    <name evidence="1" type="ORF">KIN20_009774</name>
</gene>
<reference evidence="1" key="1">
    <citation type="submission" date="2021-06" db="EMBL/GenBank/DDBJ databases">
        <title>Parelaphostrongylus tenuis whole genome reference sequence.</title>
        <authorList>
            <person name="Garwood T.J."/>
            <person name="Larsen P.A."/>
            <person name="Fountain-Jones N.M."/>
            <person name="Garbe J.R."/>
            <person name="Macchietto M.G."/>
            <person name="Kania S.A."/>
            <person name="Gerhold R.W."/>
            <person name="Richards J.E."/>
            <person name="Wolf T.M."/>
        </authorList>
    </citation>
    <scope>NUCLEOTIDE SEQUENCE</scope>
    <source>
        <strain evidence="1">MNPRO001-30</strain>
        <tissue evidence="1">Meninges</tissue>
    </source>
</reference>
<proteinExistence type="predicted"/>
<comment type="caution">
    <text evidence="1">The sequence shown here is derived from an EMBL/GenBank/DDBJ whole genome shotgun (WGS) entry which is preliminary data.</text>
</comment>
<evidence type="ECO:0000313" key="1">
    <source>
        <dbReference type="EMBL" id="KAJ1353196.1"/>
    </source>
</evidence>